<keyword evidence="3" id="KW-1185">Reference proteome</keyword>
<proteinExistence type="predicted"/>
<keyword evidence="1" id="KW-0812">Transmembrane</keyword>
<name>A0ABX8S3C2_9ACTN</name>
<feature type="transmembrane region" description="Helical" evidence="1">
    <location>
        <begin position="37"/>
        <end position="59"/>
    </location>
</feature>
<keyword evidence="1" id="KW-0472">Membrane</keyword>
<evidence type="ECO:0000256" key="1">
    <source>
        <dbReference type="SAM" id="Phobius"/>
    </source>
</evidence>
<dbReference type="RefSeq" id="WP_066469925.1">
    <property type="nucleotide sequence ID" value="NZ_CBCRUZ010000001.1"/>
</dbReference>
<dbReference type="EMBL" id="CP079105">
    <property type="protein sequence ID" value="QXQ12322.1"/>
    <property type="molecule type" value="Genomic_DNA"/>
</dbReference>
<keyword evidence="1" id="KW-1133">Transmembrane helix</keyword>
<accession>A0ABX8S3C2</accession>
<feature type="transmembrane region" description="Helical" evidence="1">
    <location>
        <begin position="218"/>
        <end position="238"/>
    </location>
</feature>
<sequence>MSSAALFAAVFLACLVEAVEALTIVLAAGTARDWRSAITGVLAGLAILAGAVAILGTALTELPLDGLRLVVGGLLLVFGLQWLRKAILRAGGCKPLRDEQAAFETTSAAARAAGAPDHRGLVRDWYAFTLAFKGVTLEGLEVVFIALTFGSAQRDISLAAIAALAASMLVVVAGFLIRAPLARVPENAMKFAVGVMLTAFGLFWGAEGAGAHWPGGEVALLVIVPGVALYALALVAWLRGAGPTIQSAREGSQHD</sequence>
<feature type="transmembrane region" description="Helical" evidence="1">
    <location>
        <begin position="66"/>
        <end position="83"/>
    </location>
</feature>
<evidence type="ECO:0000313" key="3">
    <source>
        <dbReference type="Proteomes" id="UP000887023"/>
    </source>
</evidence>
<reference evidence="2" key="1">
    <citation type="submission" date="2021-07" db="EMBL/GenBank/DDBJ databases">
        <title>Candidatus Kaistella beijingensis sp. nov. isolated from a municipal wastewater treatment plant is involved in sludge foaming.</title>
        <authorList>
            <person name="Song Y."/>
            <person name="Liu S.-J."/>
        </authorList>
    </citation>
    <scope>NUCLEOTIDE SEQUENCE</scope>
    <source>
        <strain evidence="2">DSM 43998</strain>
    </source>
</reference>
<organism evidence="2 3">
    <name type="scientific">Skermania pinensis</name>
    <dbReference type="NCBI Taxonomy" id="39122"/>
    <lineage>
        <taxon>Bacteria</taxon>
        <taxon>Bacillati</taxon>
        <taxon>Actinomycetota</taxon>
        <taxon>Actinomycetes</taxon>
        <taxon>Mycobacteriales</taxon>
        <taxon>Gordoniaceae</taxon>
        <taxon>Skermania</taxon>
    </lineage>
</organism>
<feature type="transmembrane region" description="Helical" evidence="1">
    <location>
        <begin position="156"/>
        <end position="176"/>
    </location>
</feature>
<evidence type="ECO:0000313" key="2">
    <source>
        <dbReference type="EMBL" id="QXQ12322.1"/>
    </source>
</evidence>
<protein>
    <submittedName>
        <fullName evidence="2">TMEM165/GDT1 family protein</fullName>
    </submittedName>
</protein>
<feature type="transmembrane region" description="Helical" evidence="1">
    <location>
        <begin position="188"/>
        <end position="206"/>
    </location>
</feature>
<gene>
    <name evidence="2" type="ORF">KV203_09925</name>
</gene>
<dbReference type="Proteomes" id="UP000887023">
    <property type="component" value="Chromosome"/>
</dbReference>